<evidence type="ECO:0000313" key="3">
    <source>
        <dbReference type="Proteomes" id="UP000287533"/>
    </source>
</evidence>
<evidence type="ECO:0000313" key="2">
    <source>
        <dbReference type="EMBL" id="RSX53573.1"/>
    </source>
</evidence>
<keyword evidence="1" id="KW-0472">Membrane</keyword>
<proteinExistence type="predicted"/>
<keyword evidence="1" id="KW-1133">Transmembrane helix</keyword>
<name>A0A430FKZ4_9BIFI</name>
<organism evidence="2 3">
    <name type="scientific">Bifidobacterium goeldii</name>
    <dbReference type="NCBI Taxonomy" id="2306975"/>
    <lineage>
        <taxon>Bacteria</taxon>
        <taxon>Bacillati</taxon>
        <taxon>Actinomycetota</taxon>
        <taxon>Actinomycetes</taxon>
        <taxon>Bifidobacteriales</taxon>
        <taxon>Bifidobacteriaceae</taxon>
        <taxon>Bifidobacterium</taxon>
    </lineage>
</organism>
<reference evidence="2 3" key="1">
    <citation type="submission" date="2018-09" db="EMBL/GenBank/DDBJ databases">
        <title>Characterization of the phylogenetic diversity of five novel species belonging to the genus Bifidobacterium.</title>
        <authorList>
            <person name="Lugli G.A."/>
            <person name="Duranti S."/>
            <person name="Milani C."/>
        </authorList>
    </citation>
    <scope>NUCLEOTIDE SEQUENCE [LARGE SCALE GENOMIC DNA]</scope>
    <source>
        <strain evidence="2 3">2034B</strain>
    </source>
</reference>
<feature type="transmembrane region" description="Helical" evidence="1">
    <location>
        <begin position="18"/>
        <end position="39"/>
    </location>
</feature>
<evidence type="ECO:0000256" key="1">
    <source>
        <dbReference type="SAM" id="Phobius"/>
    </source>
</evidence>
<dbReference type="EMBL" id="QXGL01000002">
    <property type="protein sequence ID" value="RSX53573.1"/>
    <property type="molecule type" value="Genomic_DNA"/>
</dbReference>
<dbReference type="Proteomes" id="UP000287533">
    <property type="component" value="Unassembled WGS sequence"/>
</dbReference>
<keyword evidence="1" id="KW-0812">Transmembrane</keyword>
<dbReference type="AlphaFoldDB" id="A0A430FKZ4"/>
<gene>
    <name evidence="2" type="ORF">D2E25_0896</name>
</gene>
<dbReference type="RefSeq" id="WP_277599947.1">
    <property type="nucleotide sequence ID" value="NZ_QXGL01000002.1"/>
</dbReference>
<accession>A0A430FKZ4</accession>
<sequence length="43" mass="4623">MSFIYAAAAAMPQTAQNLINVLIVAVVVTVAGMAADYLIKRRR</sequence>
<protein>
    <submittedName>
        <fullName evidence="2">Uncharacterized protein</fullName>
    </submittedName>
</protein>
<comment type="caution">
    <text evidence="2">The sequence shown here is derived from an EMBL/GenBank/DDBJ whole genome shotgun (WGS) entry which is preliminary data.</text>
</comment>
<keyword evidence="3" id="KW-1185">Reference proteome</keyword>